<dbReference type="GO" id="GO:0004497">
    <property type="term" value="F:monooxygenase activity"/>
    <property type="evidence" value="ECO:0007669"/>
    <property type="project" value="UniProtKB-KW"/>
</dbReference>
<dbReference type="EC" id="1.13.12.-" evidence="4"/>
<dbReference type="InterPro" id="IPR013785">
    <property type="entry name" value="Aldolase_TIM"/>
</dbReference>
<evidence type="ECO:0000256" key="2">
    <source>
        <dbReference type="ARBA" id="ARBA00022643"/>
    </source>
</evidence>
<dbReference type="SUPFAM" id="SSF51412">
    <property type="entry name" value="Inosine monophosphate dehydrogenase (IMPDH)"/>
    <property type="match status" value="1"/>
</dbReference>
<evidence type="ECO:0000313" key="5">
    <source>
        <dbReference type="Proteomes" id="UP001303946"/>
    </source>
</evidence>
<evidence type="ECO:0000256" key="1">
    <source>
        <dbReference type="ARBA" id="ARBA00022630"/>
    </source>
</evidence>
<dbReference type="CDD" id="cd04730">
    <property type="entry name" value="NPD_like"/>
    <property type="match status" value="1"/>
</dbReference>
<reference evidence="4 5" key="1">
    <citation type="submission" date="2023-10" db="EMBL/GenBank/DDBJ databases">
        <title>Bacteria for the degradation of biodegradable plastic PBAT(Polybutylene adipate terephthalate).</title>
        <authorList>
            <person name="Weon H.-Y."/>
            <person name="Yeon J."/>
        </authorList>
    </citation>
    <scope>NUCLEOTIDE SEQUENCE [LARGE SCALE GENOMIC DNA]</scope>
    <source>
        <strain evidence="4 5">SBD 7-3</strain>
    </source>
</reference>
<keyword evidence="5" id="KW-1185">Reference proteome</keyword>
<keyword evidence="2" id="KW-0288">FMN</keyword>
<keyword evidence="1" id="KW-0285">Flavoprotein</keyword>
<organism evidence="4 5">
    <name type="scientific">Piscinibacter gummiphilus</name>
    <dbReference type="NCBI Taxonomy" id="946333"/>
    <lineage>
        <taxon>Bacteria</taxon>
        <taxon>Pseudomonadati</taxon>
        <taxon>Pseudomonadota</taxon>
        <taxon>Betaproteobacteria</taxon>
        <taxon>Burkholderiales</taxon>
        <taxon>Sphaerotilaceae</taxon>
        <taxon>Piscinibacter</taxon>
    </lineage>
</organism>
<dbReference type="EMBL" id="CP136336">
    <property type="protein sequence ID" value="WOB06646.1"/>
    <property type="molecule type" value="Genomic_DNA"/>
</dbReference>
<name>A0ABZ0CNS3_9BURK</name>
<dbReference type="Gene3D" id="3.20.20.70">
    <property type="entry name" value="Aldolase class I"/>
    <property type="match status" value="1"/>
</dbReference>
<accession>A0ABZ0CNS3</accession>
<keyword evidence="4" id="KW-0503">Monooxygenase</keyword>
<evidence type="ECO:0000256" key="3">
    <source>
        <dbReference type="ARBA" id="ARBA00023002"/>
    </source>
</evidence>
<protein>
    <submittedName>
        <fullName evidence="4">Nitronate monooxygenase</fullName>
        <ecNumber evidence="4">1.13.12.-</ecNumber>
    </submittedName>
</protein>
<dbReference type="PANTHER" id="PTHR32332:SF20">
    <property type="entry name" value="2-NITROPROPANE DIOXYGENASE-LIKE PROTEIN"/>
    <property type="match status" value="1"/>
</dbReference>
<gene>
    <name evidence="4" type="ORF">RXV79_17145</name>
</gene>
<proteinExistence type="predicted"/>
<dbReference type="RefSeq" id="WP_316699201.1">
    <property type="nucleotide sequence ID" value="NZ_CP136336.1"/>
</dbReference>
<dbReference type="InterPro" id="IPR004136">
    <property type="entry name" value="NMO"/>
</dbReference>
<keyword evidence="3 4" id="KW-0560">Oxidoreductase</keyword>
<dbReference type="Proteomes" id="UP001303946">
    <property type="component" value="Chromosome"/>
</dbReference>
<dbReference type="Pfam" id="PF03060">
    <property type="entry name" value="NMO"/>
    <property type="match status" value="1"/>
</dbReference>
<sequence length="323" mass="34892">MKTRITALFGIQHPILAGGLMWLSDARYVAGIVNAGGMGFITPRSFDTLDAFRDQLKLCRELTQGKPFGVNLTLSSRNANNEMVPRHIEIALEEGVRHFETVAAQPEPLFKAIHDGGGIVVHKASRIRYAQKAEALGADAVCLVGMEAGGHPGMNELPTFVMGAYAVERIKIPLVIGSGRQIVAALALGADGVVMGTRFLTCHEVWAHENYKNHLIGCDEDASTTAMRSLKDTWRVLANDNARTVQAMEGAGARSYPEFGDRIKGTTTRDLCYRGGDVQQGMVSMGPSIGFATKRVSIAETMATLMLDAAVHLNRLKTLETAP</sequence>
<dbReference type="PANTHER" id="PTHR32332">
    <property type="entry name" value="2-NITROPROPANE DIOXYGENASE"/>
    <property type="match status" value="1"/>
</dbReference>
<evidence type="ECO:0000313" key="4">
    <source>
        <dbReference type="EMBL" id="WOB06646.1"/>
    </source>
</evidence>